<dbReference type="SUPFAM" id="SSF49265">
    <property type="entry name" value="Fibronectin type III"/>
    <property type="match status" value="1"/>
</dbReference>
<name>A0A847CZQ0_9BACT</name>
<dbReference type="AlphaFoldDB" id="A0A847CZQ0"/>
<comment type="caution">
    <text evidence="3">The sequence shown here is derived from an EMBL/GenBank/DDBJ whole genome shotgun (WGS) entry which is preliminary data.</text>
</comment>
<sequence>MSNIRVGVGKKGIVLALIVGVLLLGGGGGYLLWRVNQEDTVAPTDSDASEQVCVDRCTGTCSQAYPWQSPDQCTDDAYKGCEFVSAGGNVLHGCCLYERECNITAYHITYAAGANGSVTNAGQNSVAPGGSISSTASPSVGYRFVKWSDNKTTATRTDTNVQADAIYTAIFEVLPSDQVTLTYIAGSGGTISGTATQTIAKGASGTAVTATPNSDYTFEKWSDNKTTATRTDTNVQVSATYTATFKSTSPTTPVNCTGFTLSCGANNTININWNLVTGAVKYIARINKAPKSDWLNEEGGDVWIALGPDVNSYVIQNAQSGVVYGVNVLAYDGPDGQTDFHPSCNMTGLGQIWDPPMYIEIACQGTSPIVVPDTGIFDNSKHTVIFGFVVLVIGLAWTWISTLPKKALFAISSTSSKIREDSERRRVENRRERLEKRIK</sequence>
<dbReference type="InterPro" id="IPR036116">
    <property type="entry name" value="FN3_sf"/>
</dbReference>
<protein>
    <recommendedName>
        <fullName evidence="2">Bacterial repeat domain-containing protein</fullName>
    </recommendedName>
</protein>
<dbReference type="Pfam" id="PF18998">
    <property type="entry name" value="Flg_new_2"/>
    <property type="match status" value="2"/>
</dbReference>
<accession>A0A847CZQ0</accession>
<organism evidence="3 4">
    <name type="scientific">Candidatus Dojkabacteria bacterium</name>
    <dbReference type="NCBI Taxonomy" id="2099670"/>
    <lineage>
        <taxon>Bacteria</taxon>
        <taxon>Candidatus Dojkabacteria</taxon>
    </lineage>
</organism>
<keyword evidence="1" id="KW-1133">Transmembrane helix</keyword>
<evidence type="ECO:0000313" key="4">
    <source>
        <dbReference type="Proteomes" id="UP000545876"/>
    </source>
</evidence>
<gene>
    <name evidence="3" type="ORF">GX656_00365</name>
</gene>
<dbReference type="InterPro" id="IPR044060">
    <property type="entry name" value="Bacterial_rp_domain"/>
</dbReference>
<reference evidence="3 4" key="1">
    <citation type="journal article" date="2020" name="Biotechnol. Biofuels">
        <title>New insights from the biogas microbiome by comprehensive genome-resolved metagenomics of nearly 1600 species originating from multiple anaerobic digesters.</title>
        <authorList>
            <person name="Campanaro S."/>
            <person name="Treu L."/>
            <person name="Rodriguez-R L.M."/>
            <person name="Kovalovszki A."/>
            <person name="Ziels R.M."/>
            <person name="Maus I."/>
            <person name="Zhu X."/>
            <person name="Kougias P.G."/>
            <person name="Basile A."/>
            <person name="Luo G."/>
            <person name="Schluter A."/>
            <person name="Konstantinidis K.T."/>
            <person name="Angelidaki I."/>
        </authorList>
    </citation>
    <scope>NUCLEOTIDE SEQUENCE [LARGE SCALE GENOMIC DNA]</scope>
    <source>
        <strain evidence="3">AS06rmzACSIP_65</strain>
    </source>
</reference>
<feature type="domain" description="Bacterial repeat" evidence="2">
    <location>
        <begin position="106"/>
        <end position="172"/>
    </location>
</feature>
<dbReference type="EMBL" id="JAAZBX010000001">
    <property type="protein sequence ID" value="NLD25082.1"/>
    <property type="molecule type" value="Genomic_DNA"/>
</dbReference>
<keyword evidence="1" id="KW-0472">Membrane</keyword>
<evidence type="ECO:0000313" key="3">
    <source>
        <dbReference type="EMBL" id="NLD25082.1"/>
    </source>
</evidence>
<keyword evidence="1" id="KW-0812">Transmembrane</keyword>
<feature type="transmembrane region" description="Helical" evidence="1">
    <location>
        <begin position="384"/>
        <end position="403"/>
    </location>
</feature>
<feature type="domain" description="Bacterial repeat" evidence="2">
    <location>
        <begin position="179"/>
        <end position="247"/>
    </location>
</feature>
<dbReference type="Proteomes" id="UP000545876">
    <property type="component" value="Unassembled WGS sequence"/>
</dbReference>
<evidence type="ECO:0000256" key="1">
    <source>
        <dbReference type="SAM" id="Phobius"/>
    </source>
</evidence>
<proteinExistence type="predicted"/>
<feature type="transmembrane region" description="Helical" evidence="1">
    <location>
        <begin position="12"/>
        <end position="33"/>
    </location>
</feature>
<evidence type="ECO:0000259" key="2">
    <source>
        <dbReference type="Pfam" id="PF18998"/>
    </source>
</evidence>